<comment type="caution">
    <text evidence="1">The sequence shown here is derived from an EMBL/GenBank/DDBJ whole genome shotgun (WGS) entry which is preliminary data.</text>
</comment>
<evidence type="ECO:0000313" key="2">
    <source>
        <dbReference type="Proteomes" id="UP000005801"/>
    </source>
</evidence>
<dbReference type="Proteomes" id="UP000005801">
    <property type="component" value="Unassembled WGS sequence"/>
</dbReference>
<evidence type="ECO:0000313" key="1">
    <source>
        <dbReference type="EMBL" id="EDM81622.1"/>
    </source>
</evidence>
<sequence length="77" mass="7836">MDAREDLRGLTGQDGRVAGGPLQLEVQGRDVAVDLSTLDSLGVVLEIEGTEGVATIVIAAAARPSGWTGEEKLGCSG</sequence>
<accession>A6FXN4</accession>
<organism evidence="1 2">
    <name type="scientific">Plesiocystis pacifica SIR-1</name>
    <dbReference type="NCBI Taxonomy" id="391625"/>
    <lineage>
        <taxon>Bacteria</taxon>
        <taxon>Pseudomonadati</taxon>
        <taxon>Myxococcota</taxon>
        <taxon>Polyangia</taxon>
        <taxon>Nannocystales</taxon>
        <taxon>Nannocystaceae</taxon>
        <taxon>Plesiocystis</taxon>
    </lineage>
</organism>
<gene>
    <name evidence="1" type="ORF">PPSIR1_21934</name>
</gene>
<protein>
    <submittedName>
        <fullName evidence="1">Uncharacterized protein</fullName>
    </submittedName>
</protein>
<name>A6FXN4_9BACT</name>
<dbReference type="EMBL" id="ABCS01000002">
    <property type="protein sequence ID" value="EDM81622.1"/>
    <property type="molecule type" value="Genomic_DNA"/>
</dbReference>
<dbReference type="AlphaFoldDB" id="A6FXN4"/>
<proteinExistence type="predicted"/>
<keyword evidence="2" id="KW-1185">Reference proteome</keyword>
<reference evidence="1 2" key="1">
    <citation type="submission" date="2007-06" db="EMBL/GenBank/DDBJ databases">
        <authorList>
            <person name="Shimkets L."/>
            <person name="Ferriera S."/>
            <person name="Johnson J."/>
            <person name="Kravitz S."/>
            <person name="Beeson K."/>
            <person name="Sutton G."/>
            <person name="Rogers Y.-H."/>
            <person name="Friedman R."/>
            <person name="Frazier M."/>
            <person name="Venter J.C."/>
        </authorList>
    </citation>
    <scope>NUCLEOTIDE SEQUENCE [LARGE SCALE GENOMIC DNA]</scope>
    <source>
        <strain evidence="1 2">SIR-1</strain>
    </source>
</reference>
<dbReference type="STRING" id="391625.PPSIR1_21934"/>